<dbReference type="Gene3D" id="3.40.190.290">
    <property type="match status" value="1"/>
</dbReference>
<dbReference type="InterPro" id="IPR000847">
    <property type="entry name" value="LysR_HTH_N"/>
</dbReference>
<gene>
    <name evidence="6" type="ORF">C5748_12405</name>
</gene>
<dbReference type="PANTHER" id="PTHR30537">
    <property type="entry name" value="HTH-TYPE TRANSCRIPTIONAL REGULATOR"/>
    <property type="match status" value="1"/>
</dbReference>
<dbReference type="AlphaFoldDB" id="A0A2S9IRQ9"/>
<evidence type="ECO:0000256" key="4">
    <source>
        <dbReference type="ARBA" id="ARBA00023163"/>
    </source>
</evidence>
<dbReference type="Pfam" id="PF03466">
    <property type="entry name" value="LysR_substrate"/>
    <property type="match status" value="1"/>
</dbReference>
<dbReference type="Pfam" id="PF00126">
    <property type="entry name" value="HTH_1"/>
    <property type="match status" value="1"/>
</dbReference>
<dbReference type="PANTHER" id="PTHR30537:SF72">
    <property type="entry name" value="LYSR FAMILY TRANSCRIPTIONAL REGULATOR"/>
    <property type="match status" value="1"/>
</dbReference>
<dbReference type="GO" id="GO:0043565">
    <property type="term" value="F:sequence-specific DNA binding"/>
    <property type="evidence" value="ECO:0007669"/>
    <property type="project" value="TreeGrafter"/>
</dbReference>
<proteinExistence type="inferred from homology"/>
<keyword evidence="2" id="KW-0805">Transcription regulation</keyword>
<dbReference type="SUPFAM" id="SSF46785">
    <property type="entry name" value="Winged helix' DNA-binding domain"/>
    <property type="match status" value="1"/>
</dbReference>
<reference evidence="6 7" key="1">
    <citation type="submission" date="2018-02" db="EMBL/GenBank/DDBJ databases">
        <title>The draft genome of Phyllobacterium sp. 1N-3.</title>
        <authorList>
            <person name="Liu L."/>
            <person name="Li L."/>
            <person name="Zhang X."/>
            <person name="Wang T."/>
            <person name="Liang L."/>
        </authorList>
    </citation>
    <scope>NUCLEOTIDE SEQUENCE [LARGE SCALE GENOMIC DNA]</scope>
    <source>
        <strain evidence="6 7">1N-3</strain>
    </source>
</reference>
<protein>
    <submittedName>
        <fullName evidence="6">LysR family transcriptional regulator</fullName>
    </submittedName>
</protein>
<dbReference type="EMBL" id="PVBR01000008">
    <property type="protein sequence ID" value="PRD43212.1"/>
    <property type="molecule type" value="Genomic_DNA"/>
</dbReference>
<accession>A0A2S9IRQ9</accession>
<evidence type="ECO:0000256" key="3">
    <source>
        <dbReference type="ARBA" id="ARBA00023125"/>
    </source>
</evidence>
<dbReference type="FunFam" id="1.10.10.10:FF:000001">
    <property type="entry name" value="LysR family transcriptional regulator"/>
    <property type="match status" value="1"/>
</dbReference>
<name>A0A2S9IRQ9_9HYPH</name>
<keyword evidence="4" id="KW-0804">Transcription</keyword>
<dbReference type="Proteomes" id="UP000239434">
    <property type="component" value="Unassembled WGS sequence"/>
</dbReference>
<dbReference type="Gene3D" id="1.10.10.10">
    <property type="entry name" value="Winged helix-like DNA-binding domain superfamily/Winged helix DNA-binding domain"/>
    <property type="match status" value="1"/>
</dbReference>
<evidence type="ECO:0000313" key="6">
    <source>
        <dbReference type="EMBL" id="PRD43212.1"/>
    </source>
</evidence>
<dbReference type="GO" id="GO:0003700">
    <property type="term" value="F:DNA-binding transcription factor activity"/>
    <property type="evidence" value="ECO:0007669"/>
    <property type="project" value="InterPro"/>
</dbReference>
<comment type="similarity">
    <text evidence="1">Belongs to the LysR transcriptional regulatory family.</text>
</comment>
<dbReference type="CDD" id="cd08472">
    <property type="entry name" value="PBP2_CrgA_like_3"/>
    <property type="match status" value="1"/>
</dbReference>
<dbReference type="InterPro" id="IPR036390">
    <property type="entry name" value="WH_DNA-bd_sf"/>
</dbReference>
<keyword evidence="7" id="KW-1185">Reference proteome</keyword>
<dbReference type="RefSeq" id="WP_105742452.1">
    <property type="nucleotide sequence ID" value="NZ_PVBR01000008.1"/>
</dbReference>
<keyword evidence="3" id="KW-0238">DNA-binding</keyword>
<dbReference type="InterPro" id="IPR058163">
    <property type="entry name" value="LysR-type_TF_proteobact-type"/>
</dbReference>
<dbReference type="InterPro" id="IPR036388">
    <property type="entry name" value="WH-like_DNA-bd_sf"/>
</dbReference>
<evidence type="ECO:0000256" key="2">
    <source>
        <dbReference type="ARBA" id="ARBA00023015"/>
    </source>
</evidence>
<sequence>MDRFMALKLFVRIADAGSFAKAADHLDLPRSTASKLIRDLEQHLGAKLIQRTTRTVSVTAEGASYYERATRLLAELDDMDSTISNMPAKPVGRLRVDVGSVLANLVIIPRLPEFRRLYPGIELHLGVSDRRVALISEGVDCVIRGGDLPDTSLISRRLCDIDFVTCASPNYLQEYGTPRIPTDLENGHVIASYFFAQTGKTYPPVYQNGTDRFEVSFASAMLFNDSIAHLNAVLAGVGIGQILRIAAQPHLDHGSLVPLFEDFTGPRHEMHIVYPSSRHLNARLRVFVDWIVEVFRRLGPA</sequence>
<evidence type="ECO:0000259" key="5">
    <source>
        <dbReference type="PROSITE" id="PS50931"/>
    </source>
</evidence>
<comment type="caution">
    <text evidence="6">The sequence shown here is derived from an EMBL/GenBank/DDBJ whole genome shotgun (WGS) entry which is preliminary data.</text>
</comment>
<dbReference type="InterPro" id="IPR005119">
    <property type="entry name" value="LysR_subst-bd"/>
</dbReference>
<organism evidence="6 7">
    <name type="scientific">Phyllobacterium phragmitis</name>
    <dbReference type="NCBI Taxonomy" id="2670329"/>
    <lineage>
        <taxon>Bacteria</taxon>
        <taxon>Pseudomonadati</taxon>
        <taxon>Pseudomonadota</taxon>
        <taxon>Alphaproteobacteria</taxon>
        <taxon>Hyphomicrobiales</taxon>
        <taxon>Phyllobacteriaceae</taxon>
        <taxon>Phyllobacterium</taxon>
    </lineage>
</organism>
<feature type="domain" description="HTH lysR-type" evidence="5">
    <location>
        <begin position="1"/>
        <end position="59"/>
    </location>
</feature>
<evidence type="ECO:0000313" key="7">
    <source>
        <dbReference type="Proteomes" id="UP000239434"/>
    </source>
</evidence>
<dbReference type="GO" id="GO:0006351">
    <property type="term" value="P:DNA-templated transcription"/>
    <property type="evidence" value="ECO:0007669"/>
    <property type="project" value="TreeGrafter"/>
</dbReference>
<dbReference type="PROSITE" id="PS50931">
    <property type="entry name" value="HTH_LYSR"/>
    <property type="match status" value="1"/>
</dbReference>
<dbReference type="SUPFAM" id="SSF53850">
    <property type="entry name" value="Periplasmic binding protein-like II"/>
    <property type="match status" value="1"/>
</dbReference>
<evidence type="ECO:0000256" key="1">
    <source>
        <dbReference type="ARBA" id="ARBA00009437"/>
    </source>
</evidence>